<comment type="caution">
    <text evidence="2">The sequence shown here is derived from an EMBL/GenBank/DDBJ whole genome shotgun (WGS) entry which is preliminary data.</text>
</comment>
<evidence type="ECO:0000313" key="2">
    <source>
        <dbReference type="EMBL" id="RNL78002.1"/>
    </source>
</evidence>
<dbReference type="RefSeq" id="WP_123217817.1">
    <property type="nucleotide sequence ID" value="NZ_RJTM01000143.1"/>
</dbReference>
<protein>
    <submittedName>
        <fullName evidence="2">SMI1/KNR4 family protein</fullName>
    </submittedName>
</protein>
<organism evidence="2 3">
    <name type="scientific">Sinomicrobium pectinilyticum</name>
    <dbReference type="NCBI Taxonomy" id="1084421"/>
    <lineage>
        <taxon>Bacteria</taxon>
        <taxon>Pseudomonadati</taxon>
        <taxon>Bacteroidota</taxon>
        <taxon>Flavobacteriia</taxon>
        <taxon>Flavobacteriales</taxon>
        <taxon>Flavobacteriaceae</taxon>
        <taxon>Sinomicrobium</taxon>
    </lineage>
</organism>
<feature type="domain" description="RhsPI" evidence="1">
    <location>
        <begin position="24"/>
        <end position="119"/>
    </location>
</feature>
<accession>A0A3N0DQU6</accession>
<name>A0A3N0DQU6_SINP1</name>
<dbReference type="AlphaFoldDB" id="A0A3N0DQU6"/>
<gene>
    <name evidence="2" type="ORF">ED312_20085</name>
</gene>
<dbReference type="EMBL" id="RJTM01000143">
    <property type="protein sequence ID" value="RNL78002.1"/>
    <property type="molecule type" value="Genomic_DNA"/>
</dbReference>
<dbReference type="OrthoDB" id="5905572at2"/>
<proteinExistence type="predicted"/>
<dbReference type="InterPro" id="IPR058812">
    <property type="entry name" value="RhsPI"/>
</dbReference>
<reference evidence="2 3" key="1">
    <citation type="submission" date="2018-10" db="EMBL/GenBank/DDBJ databases">
        <title>Sinomicrobium pectinilyticum sp. nov., a pectinase-producing bacterium isolated from alkaline and saline soil, and emended description of the genus Sinomicrobium.</title>
        <authorList>
            <person name="Cheng B."/>
            <person name="Li C."/>
            <person name="Lai Q."/>
            <person name="Du M."/>
            <person name="Shao Z."/>
            <person name="Xu P."/>
            <person name="Yang C."/>
        </authorList>
    </citation>
    <scope>NUCLEOTIDE SEQUENCE [LARGE SCALE GENOMIC DNA]</scope>
    <source>
        <strain evidence="2 3">5DNS001</strain>
    </source>
</reference>
<keyword evidence="3" id="KW-1185">Reference proteome</keyword>
<evidence type="ECO:0000313" key="3">
    <source>
        <dbReference type="Proteomes" id="UP000267469"/>
    </source>
</evidence>
<evidence type="ECO:0000259" key="1">
    <source>
        <dbReference type="Pfam" id="PF26352"/>
    </source>
</evidence>
<sequence length="122" mass="14137">MEEIPSGIKHLIERIWEEPLHTRLLSEKIDLAGYKGLGDIPDRYIPIEEVFPENELNAIWNRFKPYLHTYKVFPFLGTLGEAVIGIGYGRQNSGRLYYFDFDFGCFPLDDNLDHFIAGLIES</sequence>
<dbReference type="Proteomes" id="UP000267469">
    <property type="component" value="Unassembled WGS sequence"/>
</dbReference>
<dbReference type="Pfam" id="PF26352">
    <property type="entry name" value="RhsPI"/>
    <property type="match status" value="1"/>
</dbReference>